<keyword evidence="7" id="KW-1185">Reference proteome</keyword>
<comment type="caution">
    <text evidence="5">The sequence shown here is derived from an EMBL/GenBank/DDBJ whole genome shotgun (WGS) entry which is preliminary data.</text>
</comment>
<organism evidence="5 6">
    <name type="scientific">Enterobacter asburiae</name>
    <dbReference type="NCBI Taxonomy" id="61645"/>
    <lineage>
        <taxon>Bacteria</taxon>
        <taxon>Pseudomonadati</taxon>
        <taxon>Pseudomonadota</taxon>
        <taxon>Gammaproteobacteria</taxon>
        <taxon>Enterobacterales</taxon>
        <taxon>Enterobacteriaceae</taxon>
        <taxon>Enterobacter</taxon>
        <taxon>Enterobacter cloacae complex</taxon>
    </lineage>
</organism>
<dbReference type="Proteomes" id="UP001175344">
    <property type="component" value="Unassembled WGS sequence"/>
</dbReference>
<dbReference type="Pfam" id="PF20455">
    <property type="entry name" value="DUF6708"/>
    <property type="match status" value="1"/>
</dbReference>
<proteinExistence type="predicted"/>
<reference evidence="4" key="4">
    <citation type="submission" date="2024-01" db="EMBL/GenBank/DDBJ databases">
        <authorList>
            <person name="Macesic N."/>
        </authorList>
    </citation>
    <scope>NUCLEOTIDE SEQUENCE</scope>
    <source>
        <strain evidence="4">CPO239</strain>
    </source>
</reference>
<dbReference type="EMBL" id="LJEY02000112">
    <property type="protein sequence ID" value="OEH16837.1"/>
    <property type="molecule type" value="Genomic_DNA"/>
</dbReference>
<feature type="transmembrane region" description="Helical" evidence="2">
    <location>
        <begin position="57"/>
        <end position="79"/>
    </location>
</feature>
<reference evidence="5 6" key="1">
    <citation type="submission" date="2016-04" db="EMBL/GenBank/DDBJ databases">
        <authorList>
            <person name="Osei Sekyere J."/>
            <person name="Sivertsen A."/>
            <person name="Pedersen A.T."/>
            <person name="Sundsfjord A."/>
        </authorList>
    </citation>
    <scope>NUCLEOTIDE SEQUENCE [LARGE SCALE GENOMIC DNA]</scope>
    <source>
        <strain evidence="5 6">ST435:939705067</strain>
    </source>
</reference>
<evidence type="ECO:0000313" key="6">
    <source>
        <dbReference type="Proteomes" id="UP000050495"/>
    </source>
</evidence>
<dbReference type="Proteomes" id="UP000050495">
    <property type="component" value="Unassembled WGS sequence"/>
</dbReference>
<keyword evidence="2" id="KW-1133">Transmembrane helix</keyword>
<name>A0AAQ0XX46_ENTAS</name>
<accession>A0AAQ0XX46</accession>
<feature type="transmembrane region" description="Helical" evidence="2">
    <location>
        <begin position="85"/>
        <end position="110"/>
    </location>
</feature>
<keyword evidence="2" id="KW-0472">Membrane</keyword>
<dbReference type="RefSeq" id="WP_047749245.1">
    <property type="nucleotide sequence ID" value="NZ_CABGKT010000001.1"/>
</dbReference>
<dbReference type="InterPro" id="IPR046554">
    <property type="entry name" value="DUF6708"/>
</dbReference>
<evidence type="ECO:0000313" key="5">
    <source>
        <dbReference type="EMBL" id="OEH16837.1"/>
    </source>
</evidence>
<evidence type="ECO:0000313" key="7">
    <source>
        <dbReference type="Proteomes" id="UP001175344"/>
    </source>
</evidence>
<feature type="compositionally biased region" description="Polar residues" evidence="1">
    <location>
        <begin position="243"/>
        <end position="252"/>
    </location>
</feature>
<evidence type="ECO:0000256" key="2">
    <source>
        <dbReference type="SAM" id="Phobius"/>
    </source>
</evidence>
<protein>
    <submittedName>
        <fullName evidence="4">DUF6708 domain-containing protein</fullName>
    </submittedName>
</protein>
<reference evidence="4" key="3">
    <citation type="journal article" date="2023" name="Nat. Commun.">
        <title>Genomic dissection of endemic carbapenem resistance reveals metallo-beta-lactamase dissemination through clonal, plasmid and integron transfer.</title>
        <authorList>
            <person name="Macesic N."/>
            <person name="Hawkey J."/>
            <person name="Vezina B."/>
            <person name="Wisniewski J.A."/>
            <person name="Cottingham H."/>
            <person name="Blakeway L.V."/>
            <person name="Harshegyi T."/>
            <person name="Pragastis K."/>
            <person name="Badoordeen G.Z."/>
            <person name="Dennison A."/>
            <person name="Spelman D.W."/>
            <person name="Jenney A.W.J."/>
            <person name="Peleg A.Y."/>
        </authorList>
    </citation>
    <scope>NUCLEOTIDE SEQUENCE</scope>
    <source>
        <strain evidence="4">CPO239</strain>
    </source>
</reference>
<dbReference type="EMBL" id="JARTQQ020000001">
    <property type="protein sequence ID" value="MEC5730152.1"/>
    <property type="molecule type" value="Genomic_DNA"/>
</dbReference>
<evidence type="ECO:0000313" key="4">
    <source>
        <dbReference type="EMBL" id="MEC5730152.1"/>
    </source>
</evidence>
<feature type="domain" description="DUF6708" evidence="3">
    <location>
        <begin position="96"/>
        <end position="219"/>
    </location>
</feature>
<gene>
    <name evidence="5" type="ORF">AN696_0201125</name>
    <name evidence="4" type="ORF">QAA55_017245</name>
</gene>
<reference evidence="5" key="2">
    <citation type="journal article" date="2017" name="PLoS ONE">
        <title>Genomic and phenotypic characterisation of fluoroquinolone resistance mechanisms in Enterobacteriaceae in Durban, South Africa.</title>
        <authorList>
            <person name="Osei Sekyere J."/>
            <person name="Amoako D.G."/>
        </authorList>
    </citation>
    <scope>NUCLEOTIDE SEQUENCE</scope>
    <source>
        <strain evidence="5">ST435:939705067</strain>
    </source>
</reference>
<feature type="region of interest" description="Disordered" evidence="1">
    <location>
        <begin position="215"/>
        <end position="252"/>
    </location>
</feature>
<dbReference type="AlphaFoldDB" id="A0AAQ0XX46"/>
<evidence type="ECO:0000259" key="3">
    <source>
        <dbReference type="Pfam" id="PF20455"/>
    </source>
</evidence>
<evidence type="ECO:0000256" key="1">
    <source>
        <dbReference type="SAM" id="MobiDB-lite"/>
    </source>
</evidence>
<sequence length="252" mass="30295">MPLLTFEEPQPRLNPPVSCWREDMPENHEPQLVPPQLRWLTTQNDTYLEVPRYSTEVIWWGMLFTAVLIFGVMVFFVILCLSMCFYLFASIGFFIFSSMISFFVKMYFVVPRNLPLRFNRKRQKIYIFNYNHSRLPWLNWPVSIRVYNWEDVYGEIIFSPTPGDRGYRLYGAVCKPGTYNVVDRFLLAREWEEREQLNQIWSYLCIYMKGESDLPEPRFKGRPDFWRPRKADKWPDEMERESTTAPTETLQS</sequence>
<keyword evidence="2" id="KW-0812">Transmembrane</keyword>
<feature type="compositionally biased region" description="Basic and acidic residues" evidence="1">
    <location>
        <begin position="215"/>
        <end position="242"/>
    </location>
</feature>